<accession>A0A927IYM8</accession>
<feature type="binding site" evidence="11">
    <location>
        <position position="268"/>
    </location>
    <ligand>
        <name>FMN</name>
        <dbReference type="ChEBI" id="CHEBI:58210"/>
    </ligand>
</feature>
<keyword evidence="6 11" id="KW-0288">FMN</keyword>
<dbReference type="SUPFAM" id="SSF51395">
    <property type="entry name" value="FMN-linked oxidoreductases"/>
    <property type="match status" value="1"/>
</dbReference>
<evidence type="ECO:0000256" key="1">
    <source>
        <dbReference type="ARBA" id="ARBA00003125"/>
    </source>
</evidence>
<feature type="active site" description="Nucleophile" evidence="11">
    <location>
        <position position="197"/>
    </location>
</feature>
<dbReference type="InterPro" id="IPR013785">
    <property type="entry name" value="Aldolase_TIM"/>
</dbReference>
<dbReference type="GO" id="GO:0106430">
    <property type="term" value="F:dihydroorotate dehydrogenase (quinone) activity"/>
    <property type="evidence" value="ECO:0007669"/>
    <property type="project" value="UniProtKB-EC"/>
</dbReference>
<dbReference type="GO" id="GO:0044205">
    <property type="term" value="P:'de novo' UMP biosynthetic process"/>
    <property type="evidence" value="ECO:0007669"/>
    <property type="project" value="UniProtKB-UniRule"/>
</dbReference>
<dbReference type="GO" id="GO:0006207">
    <property type="term" value="P:'de novo' pyrimidine nucleobase biosynthetic process"/>
    <property type="evidence" value="ECO:0007669"/>
    <property type="project" value="UniProtKB-UniRule"/>
</dbReference>
<dbReference type="PROSITE" id="PS00912">
    <property type="entry name" value="DHODEHASE_2"/>
    <property type="match status" value="1"/>
</dbReference>
<comment type="subunit">
    <text evidence="11">Monomer.</text>
</comment>
<keyword evidence="7 11" id="KW-0665">Pyrimidine biosynthesis</keyword>
<evidence type="ECO:0000256" key="5">
    <source>
        <dbReference type="ARBA" id="ARBA00022630"/>
    </source>
</evidence>
<dbReference type="PANTHER" id="PTHR48109:SF4">
    <property type="entry name" value="DIHYDROOROTATE DEHYDROGENASE (QUINONE), MITOCHONDRIAL"/>
    <property type="match status" value="1"/>
</dbReference>
<evidence type="ECO:0000313" key="15">
    <source>
        <dbReference type="Proteomes" id="UP000610846"/>
    </source>
</evidence>
<evidence type="ECO:0000256" key="2">
    <source>
        <dbReference type="ARBA" id="ARBA00004370"/>
    </source>
</evidence>
<reference evidence="14" key="1">
    <citation type="journal article" date="2018" name="Curr. Microbiol.">
        <title>Cellulosimicrobium arenosum sp. nov., Isolated from Marine Sediment Sand.</title>
        <authorList>
            <person name="Oh M."/>
            <person name="Kim J.H."/>
            <person name="Yoon J.H."/>
            <person name="Schumann P."/>
            <person name="Kim W."/>
        </authorList>
    </citation>
    <scope>NUCLEOTIDE SEQUENCE</scope>
    <source>
        <strain evidence="14">KCTC 49039</strain>
    </source>
</reference>
<feature type="region of interest" description="Disordered" evidence="12">
    <location>
        <begin position="353"/>
        <end position="372"/>
    </location>
</feature>
<evidence type="ECO:0000259" key="13">
    <source>
        <dbReference type="Pfam" id="PF01180"/>
    </source>
</evidence>
<dbReference type="NCBIfam" id="TIGR01036">
    <property type="entry name" value="pyrD_sub2"/>
    <property type="match status" value="1"/>
</dbReference>
<feature type="binding site" evidence="11">
    <location>
        <begin position="269"/>
        <end position="270"/>
    </location>
    <ligand>
        <name>substrate</name>
    </ligand>
</feature>
<dbReference type="InterPro" id="IPR005720">
    <property type="entry name" value="Dihydroorotate_DH_cat"/>
</dbReference>
<evidence type="ECO:0000256" key="12">
    <source>
        <dbReference type="SAM" id="MobiDB-lite"/>
    </source>
</evidence>
<keyword evidence="5 11" id="KW-0285">Flavoprotein</keyword>
<feature type="binding site" evidence="11">
    <location>
        <position position="194"/>
    </location>
    <ligand>
        <name>FMN</name>
        <dbReference type="ChEBI" id="CHEBI:58210"/>
    </ligand>
</feature>
<dbReference type="PANTHER" id="PTHR48109">
    <property type="entry name" value="DIHYDROOROTATE DEHYDROGENASE (QUINONE), MITOCHONDRIAL-RELATED"/>
    <property type="match status" value="1"/>
</dbReference>
<dbReference type="GO" id="GO:0005886">
    <property type="term" value="C:plasma membrane"/>
    <property type="evidence" value="ECO:0007669"/>
    <property type="project" value="UniProtKB-SubCell"/>
</dbReference>
<feature type="binding site" evidence="11">
    <location>
        <position position="83"/>
    </location>
    <ligand>
        <name>substrate</name>
    </ligand>
</feature>
<gene>
    <name evidence="11" type="primary">pyrD</name>
    <name evidence="14" type="ORF">IF651_00515</name>
</gene>
<organism evidence="14 15">
    <name type="scientific">Cellulosimicrobium arenosum</name>
    <dbReference type="NCBI Taxonomy" id="2708133"/>
    <lineage>
        <taxon>Bacteria</taxon>
        <taxon>Bacillati</taxon>
        <taxon>Actinomycetota</taxon>
        <taxon>Actinomycetes</taxon>
        <taxon>Micrococcales</taxon>
        <taxon>Promicromonosporaceae</taxon>
        <taxon>Cellulosimicrobium</taxon>
    </lineage>
</organism>
<feature type="binding site" evidence="11">
    <location>
        <position position="161"/>
    </location>
    <ligand>
        <name>FMN</name>
        <dbReference type="ChEBI" id="CHEBI:58210"/>
    </ligand>
</feature>
<dbReference type="InterPro" id="IPR005719">
    <property type="entry name" value="Dihydroorotate_DH_2"/>
</dbReference>
<dbReference type="HAMAP" id="MF_00225">
    <property type="entry name" value="DHO_dh_type2"/>
    <property type="match status" value="1"/>
</dbReference>
<evidence type="ECO:0000256" key="10">
    <source>
        <dbReference type="ARBA" id="ARBA00048639"/>
    </source>
</evidence>
<comment type="catalytic activity">
    <reaction evidence="10 11">
        <text>(S)-dihydroorotate + a quinone = orotate + a quinol</text>
        <dbReference type="Rhea" id="RHEA:30187"/>
        <dbReference type="ChEBI" id="CHEBI:24646"/>
        <dbReference type="ChEBI" id="CHEBI:30839"/>
        <dbReference type="ChEBI" id="CHEBI:30864"/>
        <dbReference type="ChEBI" id="CHEBI:132124"/>
        <dbReference type="EC" id="1.3.5.2"/>
    </reaction>
</comment>
<keyword evidence="15" id="KW-1185">Reference proteome</keyword>
<dbReference type="InterPro" id="IPR001295">
    <property type="entry name" value="Dihydroorotate_DH_CS"/>
</dbReference>
<feature type="binding site" evidence="11">
    <location>
        <position position="312"/>
    </location>
    <ligand>
        <name>FMN</name>
        <dbReference type="ChEBI" id="CHEBI:58210"/>
    </ligand>
</feature>
<evidence type="ECO:0000256" key="6">
    <source>
        <dbReference type="ARBA" id="ARBA00022643"/>
    </source>
</evidence>
<feature type="binding site" evidence="11">
    <location>
        <begin position="128"/>
        <end position="132"/>
    </location>
    <ligand>
        <name>substrate</name>
    </ligand>
</feature>
<feature type="binding site" evidence="11">
    <location>
        <position position="283"/>
    </location>
    <ligand>
        <name>FMN</name>
        <dbReference type="ChEBI" id="CHEBI:58210"/>
    </ligand>
</feature>
<comment type="subcellular location">
    <subcellularLocation>
        <location evidence="11">Cell membrane</location>
        <topology evidence="11">Peripheral membrane protein</topology>
    </subcellularLocation>
    <subcellularLocation>
        <location evidence="2">Membrane</location>
    </subcellularLocation>
</comment>
<protein>
    <recommendedName>
        <fullName evidence="11">Dihydroorotate dehydrogenase (quinone)</fullName>
        <ecNumber evidence="11">1.3.5.2</ecNumber>
    </recommendedName>
    <alternativeName>
        <fullName evidence="11">DHOdehase</fullName>
        <shortName evidence="11">DHOD</shortName>
        <shortName evidence="11">DHODase</shortName>
    </alternativeName>
    <alternativeName>
        <fullName evidence="11">Dihydroorotate oxidase</fullName>
    </alternativeName>
</protein>
<dbReference type="EC" id="1.3.5.2" evidence="11"/>
<keyword evidence="8 11" id="KW-0560">Oxidoreductase</keyword>
<evidence type="ECO:0000256" key="3">
    <source>
        <dbReference type="ARBA" id="ARBA00005161"/>
    </source>
</evidence>
<name>A0A927IYM8_9MICO</name>
<comment type="similarity">
    <text evidence="4 11">Belongs to the dihydroorotate dehydrogenase family. Type 2 subfamily.</text>
</comment>
<dbReference type="NCBIfam" id="NF003652">
    <property type="entry name" value="PRK05286.2-5"/>
    <property type="match status" value="1"/>
</dbReference>
<evidence type="ECO:0000313" key="14">
    <source>
        <dbReference type="EMBL" id="MBD8077544.1"/>
    </source>
</evidence>
<dbReference type="GO" id="GO:0005737">
    <property type="term" value="C:cytoplasm"/>
    <property type="evidence" value="ECO:0007669"/>
    <property type="project" value="InterPro"/>
</dbReference>
<dbReference type="Gene3D" id="3.20.20.70">
    <property type="entry name" value="Aldolase class I"/>
    <property type="match status" value="1"/>
</dbReference>
<dbReference type="RefSeq" id="WP_191827136.1">
    <property type="nucleotide sequence ID" value="NZ_JACYHB010000001.1"/>
</dbReference>
<feature type="binding site" evidence="11">
    <location>
        <position position="240"/>
    </location>
    <ligand>
        <name>FMN</name>
        <dbReference type="ChEBI" id="CHEBI:58210"/>
    </ligand>
</feature>
<dbReference type="CDD" id="cd04738">
    <property type="entry name" value="DHOD_2_like"/>
    <property type="match status" value="1"/>
</dbReference>
<keyword evidence="11" id="KW-1003">Cell membrane</keyword>
<dbReference type="Pfam" id="PF01180">
    <property type="entry name" value="DHO_dh"/>
    <property type="match status" value="1"/>
</dbReference>
<comment type="caution">
    <text evidence="11">Lacks conserved residue(s) required for the propagation of feature annotation.</text>
</comment>
<evidence type="ECO:0000256" key="9">
    <source>
        <dbReference type="ARBA" id="ARBA00023136"/>
    </source>
</evidence>
<comment type="function">
    <text evidence="1 11">Catalyzes the conversion of dihydroorotate to orotate with quinone as electron acceptor.</text>
</comment>
<comment type="cofactor">
    <cofactor evidence="11">
        <name>FMN</name>
        <dbReference type="ChEBI" id="CHEBI:58210"/>
    </cofactor>
    <text evidence="11">Binds 1 FMN per subunit.</text>
</comment>
<evidence type="ECO:0000256" key="11">
    <source>
        <dbReference type="HAMAP-Rule" id="MF_00225"/>
    </source>
</evidence>
<comment type="caution">
    <text evidence="14">The sequence shown here is derived from an EMBL/GenBank/DDBJ whole genome shotgun (WGS) entry which is preliminary data.</text>
</comment>
<evidence type="ECO:0000256" key="8">
    <source>
        <dbReference type="ARBA" id="ARBA00023002"/>
    </source>
</evidence>
<dbReference type="InterPro" id="IPR050074">
    <property type="entry name" value="DHO_dehydrogenase"/>
</dbReference>
<proteinExistence type="inferred from homology"/>
<sequence length="372" mass="39436">MSRRSPLLYSLLFDTVFRRMDPERAHELAFSLIATAGRVPVLRDVVQGALAPYLGRGAGGPGSVEVLGRVFPSPLGIAGGFDKNARAVRGLTMLGFGFVEIGTVTAHAQPGNERPRMWRELDVRGVRNRMGFNNEGAAVAARRLRELRSTPSGRAVVVGANIGRTKVTPPDRAAQDYATSAGLLAPYADYLVVNVSSPNTPGLRDLQEVESLRPILLAVRAATDTATADAGVARVPLLVKIAPDLADDDVDSVAALVVELDLDGVVAVNTTIGHERGPGGLSGPPLRVRGRAVVARLRDRLGPDRAIIGVGGITSVDDARDYLRAGADLVQGYTAFVFEGPLWASRVNRSLVRHPEPGPHVRGAAETHGGER</sequence>
<dbReference type="Proteomes" id="UP000610846">
    <property type="component" value="Unassembled WGS sequence"/>
</dbReference>
<feature type="domain" description="Dihydroorotate dehydrogenase catalytic" evidence="13">
    <location>
        <begin position="64"/>
        <end position="351"/>
    </location>
</feature>
<evidence type="ECO:0000256" key="7">
    <source>
        <dbReference type="ARBA" id="ARBA00022975"/>
    </source>
</evidence>
<feature type="binding site" evidence="11">
    <location>
        <position position="199"/>
    </location>
    <ligand>
        <name>substrate</name>
    </ligand>
</feature>
<dbReference type="AlphaFoldDB" id="A0A927IYM8"/>
<feature type="binding site" evidence="11">
    <location>
        <position position="194"/>
    </location>
    <ligand>
        <name>substrate</name>
    </ligand>
</feature>
<dbReference type="PROSITE" id="PS00911">
    <property type="entry name" value="DHODEHASE_1"/>
    <property type="match status" value="1"/>
</dbReference>
<keyword evidence="9 11" id="KW-0472">Membrane</keyword>
<feature type="binding site" evidence="11">
    <location>
        <begin position="333"/>
        <end position="334"/>
    </location>
    <ligand>
        <name>FMN</name>
        <dbReference type="ChEBI" id="CHEBI:58210"/>
    </ligand>
</feature>
<comment type="pathway">
    <text evidence="3 11">Pyrimidine metabolism; UMP biosynthesis via de novo pathway; orotate from (S)-dihydroorotate (quinone route): step 1/1.</text>
</comment>
<reference evidence="14" key="2">
    <citation type="submission" date="2020-09" db="EMBL/GenBank/DDBJ databases">
        <authorList>
            <person name="Yu Y."/>
        </authorList>
    </citation>
    <scope>NUCLEOTIDE SEQUENCE</scope>
    <source>
        <strain evidence="14">KCTC 49039</strain>
    </source>
</reference>
<evidence type="ECO:0000256" key="4">
    <source>
        <dbReference type="ARBA" id="ARBA00005359"/>
    </source>
</evidence>
<dbReference type="EMBL" id="JACYHB010000001">
    <property type="protein sequence ID" value="MBD8077544.1"/>
    <property type="molecule type" value="Genomic_DNA"/>
</dbReference>
<feature type="binding site" evidence="11">
    <location>
        <position position="103"/>
    </location>
    <ligand>
        <name>FMN</name>
        <dbReference type="ChEBI" id="CHEBI:58210"/>
    </ligand>
</feature>